<gene>
    <name evidence="1" type="ORF">WKV53_28160</name>
</gene>
<proteinExistence type="predicted"/>
<dbReference type="EMBL" id="JBBUKT010000019">
    <property type="protein sequence ID" value="MEK7954424.1"/>
    <property type="molecule type" value="Genomic_DNA"/>
</dbReference>
<dbReference type="Proteomes" id="UP001371305">
    <property type="component" value="Unassembled WGS sequence"/>
</dbReference>
<accession>A0ABU9B5C8</accession>
<evidence type="ECO:0000313" key="1">
    <source>
        <dbReference type="EMBL" id="MEK7954424.1"/>
    </source>
</evidence>
<organism evidence="1 2">
    <name type="scientific">Luteolibacter soli</name>
    <dbReference type="NCBI Taxonomy" id="3135280"/>
    <lineage>
        <taxon>Bacteria</taxon>
        <taxon>Pseudomonadati</taxon>
        <taxon>Verrucomicrobiota</taxon>
        <taxon>Verrucomicrobiia</taxon>
        <taxon>Verrucomicrobiales</taxon>
        <taxon>Verrucomicrobiaceae</taxon>
        <taxon>Luteolibacter</taxon>
    </lineage>
</organism>
<comment type="caution">
    <text evidence="1">The sequence shown here is derived from an EMBL/GenBank/DDBJ whole genome shotgun (WGS) entry which is preliminary data.</text>
</comment>
<evidence type="ECO:0000313" key="2">
    <source>
        <dbReference type="Proteomes" id="UP001371305"/>
    </source>
</evidence>
<protein>
    <submittedName>
        <fullName evidence="1">Uncharacterized protein</fullName>
    </submittedName>
</protein>
<reference evidence="1 2" key="1">
    <citation type="submission" date="2024-04" db="EMBL/GenBank/DDBJ databases">
        <title>Luteolibacter sp. isolated from soil.</title>
        <authorList>
            <person name="An J."/>
        </authorList>
    </citation>
    <scope>NUCLEOTIDE SEQUENCE [LARGE SCALE GENOMIC DNA]</scope>
    <source>
        <strain evidence="1 2">Y139</strain>
    </source>
</reference>
<sequence>MKFFKAYRQIMITKIHGLLDNKIKTQWIAAAILCILTASCKAQETKEEKKQTDIPAPKFVTRIIEAQLGLDSKSQKRTITPNKGVLLPNLTGNKPRLLAEWIVDQANTAYDSELNKSGTWSSLQGLTEEHAEPDIIHDEANHQPPKLSDEDKKLWSQMVEAEGLVQKAKHELEALPDGDSKRPLFQARLTSAKDKLAVLLLANHDIAQLFTNRTTNEPEVTTLSPTKVVDTYPPVNEWEKINTWTSIKFGGEAALVDLKNVENTSEESVDSVTSISMEIAQVSLTRPGFSIEKLKEAVNSQPNFKGRYIISDIIIARNIRILVSNEEKIKEALKSNSSQLAIDPIVVSGPYSPFFAEEKAFTPSWEGETLVINPIQIIAFLCQKIN</sequence>
<keyword evidence="2" id="KW-1185">Reference proteome</keyword>
<name>A0ABU9B5C8_9BACT</name>